<feature type="signal peptide" evidence="1">
    <location>
        <begin position="1"/>
        <end position="22"/>
    </location>
</feature>
<dbReference type="PROSITE" id="PS51257">
    <property type="entry name" value="PROKAR_LIPOPROTEIN"/>
    <property type="match status" value="1"/>
</dbReference>
<sequence>MKHILNLLVLSLAIYSCSDANSQSGEALTPEKINEHFFDLYDSKGPSEALEFVFSTNDWINETQTSELKNKLVELTKQLGNYQGKEVISKRSVGENLLLYTFLIKYDRQPIRYLFIYYKPNNKWQLQKFQYDDNLETELIEAASAYRLTENLPCNE</sequence>
<proteinExistence type="predicted"/>
<dbReference type="AlphaFoldDB" id="I5BRT6"/>
<evidence type="ECO:0000256" key="1">
    <source>
        <dbReference type="SAM" id="SignalP"/>
    </source>
</evidence>
<dbReference type="EMBL" id="AJYA01000093">
    <property type="protein sequence ID" value="EIM72288.1"/>
    <property type="molecule type" value="Genomic_DNA"/>
</dbReference>
<reference evidence="2 3" key="1">
    <citation type="submission" date="2012-05" db="EMBL/GenBank/DDBJ databases">
        <title>Genome sequence of Nitritalea halalkaliphila LW7.</title>
        <authorList>
            <person name="Jangir P.K."/>
            <person name="Singh A."/>
            <person name="Shivaji S."/>
            <person name="Sharma R."/>
        </authorList>
    </citation>
    <scope>NUCLEOTIDE SEQUENCE [LARGE SCALE GENOMIC DNA]</scope>
    <source>
        <strain evidence="2 3">LW7</strain>
    </source>
</reference>
<keyword evidence="3" id="KW-1185">Reference proteome</keyword>
<gene>
    <name evidence="2" type="ORF">A3SI_19922</name>
</gene>
<name>I5BRT6_9BACT</name>
<dbReference type="Proteomes" id="UP000005551">
    <property type="component" value="Unassembled WGS sequence"/>
</dbReference>
<evidence type="ECO:0008006" key="4">
    <source>
        <dbReference type="Google" id="ProtNLM"/>
    </source>
</evidence>
<evidence type="ECO:0000313" key="3">
    <source>
        <dbReference type="Proteomes" id="UP000005551"/>
    </source>
</evidence>
<dbReference type="RefSeq" id="WP_009057683.1">
    <property type="nucleotide sequence ID" value="NZ_AJYA01000093.1"/>
</dbReference>
<organism evidence="2 3">
    <name type="scientific">Nitritalea halalkaliphila LW7</name>
    <dbReference type="NCBI Taxonomy" id="1189621"/>
    <lineage>
        <taxon>Bacteria</taxon>
        <taxon>Pseudomonadati</taxon>
        <taxon>Bacteroidota</taxon>
        <taxon>Cytophagia</taxon>
        <taxon>Cytophagales</taxon>
        <taxon>Cyclobacteriaceae</taxon>
        <taxon>Nitritalea</taxon>
    </lineage>
</organism>
<comment type="caution">
    <text evidence="2">The sequence shown here is derived from an EMBL/GenBank/DDBJ whole genome shotgun (WGS) entry which is preliminary data.</text>
</comment>
<dbReference type="STRING" id="1189621.A3SI_19922"/>
<dbReference type="OrthoDB" id="1367364at2"/>
<keyword evidence="1" id="KW-0732">Signal</keyword>
<evidence type="ECO:0000313" key="2">
    <source>
        <dbReference type="EMBL" id="EIM72288.1"/>
    </source>
</evidence>
<accession>I5BRT6</accession>
<feature type="chain" id="PRO_5003699594" description="DUF4878 domain-containing protein" evidence="1">
    <location>
        <begin position="23"/>
        <end position="156"/>
    </location>
</feature>
<protein>
    <recommendedName>
        <fullName evidence="4">DUF4878 domain-containing protein</fullName>
    </recommendedName>
</protein>